<dbReference type="SUPFAM" id="SSF82649">
    <property type="entry name" value="SufE/NifU"/>
    <property type="match status" value="1"/>
</dbReference>
<dbReference type="STRING" id="1917485.BOO69_09175"/>
<reference evidence="1 2" key="1">
    <citation type="submission" date="2016-11" db="EMBL/GenBank/DDBJ databases">
        <title>Complete genome sequence of Sulfitobacter sp. AM1-D1, a toxic bacteria associated with marine dinoflagellate Alexandrium minutum in East China Sea.</title>
        <authorList>
            <person name="Yang Q."/>
            <person name="Zhang X."/>
            <person name="Tian X."/>
        </authorList>
    </citation>
    <scope>NUCLEOTIDE SEQUENCE [LARGE SCALE GENOMIC DNA]</scope>
    <source>
        <strain evidence="1 2">AM1-D1</strain>
    </source>
</reference>
<evidence type="ECO:0000313" key="2">
    <source>
        <dbReference type="Proteomes" id="UP000181897"/>
    </source>
</evidence>
<protein>
    <submittedName>
        <fullName evidence="1">Iron-sulfur cluster assembly scaffold protein</fullName>
    </submittedName>
</protein>
<dbReference type="AlphaFoldDB" id="A0A1J0WGX9"/>
<sequence>MSDETDLIKLYSARILALAADIPHLGRLDAPDATVKRRSPLCGSTVTVDVVMKDGRVAQLGQDVKACALGQAAAAVTGASAMGATPDQLAKARDQLRAMLKENGPVPEAPFDGFEVLTPATAYKNRHASILLSIEALAEAAQNATEAEPISGA</sequence>
<dbReference type="OrthoDB" id="7857113at2"/>
<dbReference type="GO" id="GO:0051536">
    <property type="term" value="F:iron-sulfur cluster binding"/>
    <property type="evidence" value="ECO:0007669"/>
    <property type="project" value="InterPro"/>
</dbReference>
<keyword evidence="2" id="KW-1185">Reference proteome</keyword>
<name>A0A1J0WGX9_9RHOB</name>
<evidence type="ECO:0000313" key="1">
    <source>
        <dbReference type="EMBL" id="APE43563.1"/>
    </source>
</evidence>
<accession>A0A1J0WGX9</accession>
<dbReference type="InterPro" id="IPR002871">
    <property type="entry name" value="NIF_FeS_clus_asmbl_NifU_N"/>
</dbReference>
<dbReference type="Proteomes" id="UP000181897">
    <property type="component" value="Chromosome"/>
</dbReference>
<dbReference type="GO" id="GO:0016226">
    <property type="term" value="P:iron-sulfur cluster assembly"/>
    <property type="evidence" value="ECO:0007669"/>
    <property type="project" value="InterPro"/>
</dbReference>
<dbReference type="CDD" id="cd06664">
    <property type="entry name" value="IscU_like"/>
    <property type="match status" value="1"/>
</dbReference>
<organism evidence="1 2">
    <name type="scientific">Sulfitobacter alexandrii</name>
    <dbReference type="NCBI Taxonomy" id="1917485"/>
    <lineage>
        <taxon>Bacteria</taxon>
        <taxon>Pseudomonadati</taxon>
        <taxon>Pseudomonadota</taxon>
        <taxon>Alphaproteobacteria</taxon>
        <taxon>Rhodobacterales</taxon>
        <taxon>Roseobacteraceae</taxon>
        <taxon>Sulfitobacter</taxon>
    </lineage>
</organism>
<gene>
    <name evidence="1" type="ORF">BOO69_09175</name>
</gene>
<dbReference type="KEGG" id="suam:BOO69_09175"/>
<dbReference type="EMBL" id="CP018076">
    <property type="protein sequence ID" value="APE43563.1"/>
    <property type="molecule type" value="Genomic_DNA"/>
</dbReference>
<dbReference type="GO" id="GO:0005506">
    <property type="term" value="F:iron ion binding"/>
    <property type="evidence" value="ECO:0007669"/>
    <property type="project" value="InterPro"/>
</dbReference>
<proteinExistence type="predicted"/>
<dbReference type="Gene3D" id="3.90.1010.10">
    <property type="match status" value="1"/>
</dbReference>
<dbReference type="RefSeq" id="WP_071971895.1">
    <property type="nucleotide sequence ID" value="NZ_CP018076.1"/>
</dbReference>